<protein>
    <submittedName>
        <fullName evidence="2">Uncharacterized protein</fullName>
    </submittedName>
</protein>
<dbReference type="Proteomes" id="UP000321570">
    <property type="component" value="Unassembled WGS sequence"/>
</dbReference>
<sequence length="129" mass="13720">MRTAATSWENKETVVYRSTKCLGQMLSLVLKQLKISDPFGHGGFTQETPQLVLSLLSDMLNLTWMPTLLRNHSGADIRRFKHPLRRPNSGSSSNSSISCGGGGGGCLGHCTAPSPVSSQHNGPNGPSNG</sequence>
<accession>A0A564ZCK9</accession>
<feature type="region of interest" description="Disordered" evidence="1">
    <location>
        <begin position="110"/>
        <end position="129"/>
    </location>
</feature>
<organism evidence="2 3">
    <name type="scientific">Hymenolepis diminuta</name>
    <name type="common">Rat tapeworm</name>
    <dbReference type="NCBI Taxonomy" id="6216"/>
    <lineage>
        <taxon>Eukaryota</taxon>
        <taxon>Metazoa</taxon>
        <taxon>Spiralia</taxon>
        <taxon>Lophotrochozoa</taxon>
        <taxon>Platyhelminthes</taxon>
        <taxon>Cestoda</taxon>
        <taxon>Eucestoda</taxon>
        <taxon>Cyclophyllidea</taxon>
        <taxon>Hymenolepididae</taxon>
        <taxon>Hymenolepis</taxon>
    </lineage>
</organism>
<feature type="compositionally biased region" description="Low complexity" evidence="1">
    <location>
        <begin position="88"/>
        <end position="98"/>
    </location>
</feature>
<keyword evidence="3" id="KW-1185">Reference proteome</keyword>
<evidence type="ECO:0000256" key="1">
    <source>
        <dbReference type="SAM" id="MobiDB-lite"/>
    </source>
</evidence>
<name>A0A564ZCK9_HYMDI</name>
<feature type="compositionally biased region" description="Polar residues" evidence="1">
    <location>
        <begin position="114"/>
        <end position="129"/>
    </location>
</feature>
<dbReference type="AlphaFoldDB" id="A0A564ZCK9"/>
<evidence type="ECO:0000313" key="2">
    <source>
        <dbReference type="EMBL" id="VUZ57119.1"/>
    </source>
</evidence>
<feature type="non-terminal residue" evidence="2">
    <location>
        <position position="129"/>
    </location>
</feature>
<evidence type="ECO:0000313" key="3">
    <source>
        <dbReference type="Proteomes" id="UP000321570"/>
    </source>
</evidence>
<gene>
    <name evidence="2" type="ORF">WMSIL1_LOCUS14607</name>
</gene>
<dbReference type="EMBL" id="CABIJS010000710">
    <property type="protein sequence ID" value="VUZ57119.1"/>
    <property type="molecule type" value="Genomic_DNA"/>
</dbReference>
<reference evidence="2 3" key="1">
    <citation type="submission" date="2019-07" db="EMBL/GenBank/DDBJ databases">
        <authorList>
            <person name="Jastrzebski P J."/>
            <person name="Paukszto L."/>
            <person name="Jastrzebski P J."/>
        </authorList>
    </citation>
    <scope>NUCLEOTIDE SEQUENCE [LARGE SCALE GENOMIC DNA]</scope>
    <source>
        <strain evidence="2 3">WMS-il1</strain>
    </source>
</reference>
<proteinExistence type="predicted"/>
<feature type="region of interest" description="Disordered" evidence="1">
    <location>
        <begin position="75"/>
        <end position="100"/>
    </location>
</feature>